<evidence type="ECO:0000256" key="1">
    <source>
        <dbReference type="SAM" id="MobiDB-lite"/>
    </source>
</evidence>
<dbReference type="Proteomes" id="UP001633002">
    <property type="component" value="Unassembled WGS sequence"/>
</dbReference>
<feature type="compositionally biased region" description="Low complexity" evidence="1">
    <location>
        <begin position="39"/>
        <end position="49"/>
    </location>
</feature>
<reference evidence="2 3" key="1">
    <citation type="submission" date="2024-09" db="EMBL/GenBank/DDBJ databases">
        <title>Chromosome-scale assembly of Riccia sorocarpa.</title>
        <authorList>
            <person name="Paukszto L."/>
        </authorList>
    </citation>
    <scope>NUCLEOTIDE SEQUENCE [LARGE SCALE GENOMIC DNA]</scope>
    <source>
        <strain evidence="2">LP-2024</strain>
        <tissue evidence="2">Aerial parts of the thallus</tissue>
    </source>
</reference>
<dbReference type="AlphaFoldDB" id="A0ABD3H6X0"/>
<dbReference type="CDD" id="cd08161">
    <property type="entry name" value="SET"/>
    <property type="match status" value="1"/>
</dbReference>
<evidence type="ECO:0000313" key="2">
    <source>
        <dbReference type="EMBL" id="KAL3686277.1"/>
    </source>
</evidence>
<feature type="region of interest" description="Disordered" evidence="1">
    <location>
        <begin position="124"/>
        <end position="149"/>
    </location>
</feature>
<dbReference type="EMBL" id="JBJQOH010000005">
    <property type="protein sequence ID" value="KAL3686277.1"/>
    <property type="molecule type" value="Genomic_DNA"/>
</dbReference>
<name>A0ABD3H6X0_9MARC</name>
<comment type="caution">
    <text evidence="2">The sequence shown here is derived from an EMBL/GenBank/DDBJ whole genome shotgun (WGS) entry which is preliminary data.</text>
</comment>
<dbReference type="PANTHER" id="PTHR10775:SF185">
    <property type="entry name" value="OS08G0208400 PROTEIN"/>
    <property type="match status" value="1"/>
</dbReference>
<dbReference type="PANTHER" id="PTHR10775">
    <property type="entry name" value="OS08G0208400 PROTEIN"/>
    <property type="match status" value="1"/>
</dbReference>
<evidence type="ECO:0008006" key="4">
    <source>
        <dbReference type="Google" id="ProtNLM"/>
    </source>
</evidence>
<accession>A0ABD3H6X0</accession>
<gene>
    <name evidence="2" type="ORF">R1sor_008851</name>
</gene>
<feature type="region of interest" description="Disordered" evidence="1">
    <location>
        <begin position="353"/>
        <end position="394"/>
    </location>
</feature>
<dbReference type="Pfam" id="PF02992">
    <property type="entry name" value="Transposase_21"/>
    <property type="match status" value="1"/>
</dbReference>
<protein>
    <recommendedName>
        <fullName evidence="4">SET domain-containing protein</fullName>
    </recommendedName>
</protein>
<organism evidence="2 3">
    <name type="scientific">Riccia sorocarpa</name>
    <dbReference type="NCBI Taxonomy" id="122646"/>
    <lineage>
        <taxon>Eukaryota</taxon>
        <taxon>Viridiplantae</taxon>
        <taxon>Streptophyta</taxon>
        <taxon>Embryophyta</taxon>
        <taxon>Marchantiophyta</taxon>
        <taxon>Marchantiopsida</taxon>
        <taxon>Marchantiidae</taxon>
        <taxon>Marchantiales</taxon>
        <taxon>Ricciaceae</taxon>
        <taxon>Riccia</taxon>
    </lineage>
</organism>
<keyword evidence="3" id="KW-1185">Reference proteome</keyword>
<evidence type="ECO:0000313" key="3">
    <source>
        <dbReference type="Proteomes" id="UP001633002"/>
    </source>
</evidence>
<proteinExistence type="predicted"/>
<feature type="compositionally biased region" description="Basic and acidic residues" evidence="1">
    <location>
        <begin position="368"/>
        <end position="382"/>
    </location>
</feature>
<feature type="region of interest" description="Disordered" evidence="1">
    <location>
        <begin position="38"/>
        <end position="65"/>
    </location>
</feature>
<sequence>MQLRTNRARTPMPQPVDPEVFCRALETMDISALFTPRTSVPASSAVPPSDLARHAQPEPEVEPEVDLEVDPVVDPAVDPVVEPAVEHIMEPTASVESHHPSTEVHGVVGESIVVVERYVAPHRDDSTSGCSRISPPPMTPPRTRCGRKGSQSLAVDDSLVLHIPSRIVRRGIRLRGAAARIYREFDPTSLDVPPSIPIGEEVSVWGRRWIVRQSTLGRFAGYGLFACEDILFDSTAPEETRPSLFPYVGCPNLAGYINSVIATRPLREPNVMWVLIEDPPASYGRRHLEFHVATVPTRPIQAGDELLCDYPWGSGSLDPQIFEEHVTSSEDGDFDGLQDEEDAMADLFTEWFPPEPPTDGYHSDQPADEDHRGVTTDDEDRRTKRRRAAAAREQQTAYEFSRTPIYPGAKCSRLSYTLLILNLQARFGCNNECISGIFRLLAEKVLPEGSDVPNSRPEAKKLLTAVGMDYEMIHACENDCVLYINEYRDSTSCPECQTSRYRTDTQGKTIPRKVLRRFPIIPRLRHMFRCRPLANMMTWHKEHRSDDGFMRLVVDSPAVQHVEQTWPEFRRDPRHMRFGLASDGVSPYGVKISSHSTWSVVLTNYNVPPWLASKKGFLLLTLIIPGPKKFKNIDIYLEPLVEELQQLSDGVDDIYDGRTERIGRDRWFTLKGVLLWTMHDYPEYAQVSGFQTSGYAACPTCGPALPVARSSHLSKQVYMSYSTVFMQSENVVDIWLQDLMIQHLLNPMHIEANVTKSLIKRIFGEKDGKPAIRACEEFGVHPETWIQVSYGGIESLPPAPWILTTEERKICKKRISEIRFPTCIQTSVDIIILGIYFSF</sequence>
<dbReference type="InterPro" id="IPR004242">
    <property type="entry name" value="Transposase_21"/>
</dbReference>